<name>A0AAE1IEE8_9HYPO</name>
<protein>
    <submittedName>
        <fullName evidence="3">Uncharacterized protein</fullName>
    </submittedName>
</protein>
<gene>
    <name evidence="3" type="ORF">Triagg1_7002</name>
</gene>
<feature type="region of interest" description="Disordered" evidence="2">
    <location>
        <begin position="93"/>
        <end position="159"/>
    </location>
</feature>
<evidence type="ECO:0000256" key="2">
    <source>
        <dbReference type="SAM" id="MobiDB-lite"/>
    </source>
</evidence>
<reference evidence="3" key="1">
    <citation type="submission" date="2023-11" db="EMBL/GenBank/DDBJ databases">
        <title>The genome sequences of three competitors of mushroom-forming fungi.</title>
        <authorList>
            <person name="Beijen E."/>
            <person name="Ohm R.A."/>
        </authorList>
    </citation>
    <scope>NUCLEOTIDE SEQUENCE</scope>
    <source>
        <strain evidence="3">CBS 100526</strain>
    </source>
</reference>
<dbReference type="GeneID" id="87921595"/>
<evidence type="ECO:0000256" key="1">
    <source>
        <dbReference type="SAM" id="Coils"/>
    </source>
</evidence>
<dbReference type="AlphaFoldDB" id="A0AAE1IEE8"/>
<keyword evidence="1" id="KW-0175">Coiled coil</keyword>
<organism evidence="3 4">
    <name type="scientific">Trichoderma aggressivum f. europaeum</name>
    <dbReference type="NCBI Taxonomy" id="173218"/>
    <lineage>
        <taxon>Eukaryota</taxon>
        <taxon>Fungi</taxon>
        <taxon>Dikarya</taxon>
        <taxon>Ascomycota</taxon>
        <taxon>Pezizomycotina</taxon>
        <taxon>Sordariomycetes</taxon>
        <taxon>Hypocreomycetidae</taxon>
        <taxon>Hypocreales</taxon>
        <taxon>Hypocreaceae</taxon>
        <taxon>Trichoderma</taxon>
    </lineage>
</organism>
<comment type="caution">
    <text evidence="3">The sequence shown here is derived from an EMBL/GenBank/DDBJ whole genome shotgun (WGS) entry which is preliminary data.</text>
</comment>
<dbReference type="Proteomes" id="UP001273209">
    <property type="component" value="Unassembled WGS sequence"/>
</dbReference>
<evidence type="ECO:0000313" key="3">
    <source>
        <dbReference type="EMBL" id="KAK4069578.1"/>
    </source>
</evidence>
<keyword evidence="4" id="KW-1185">Reference proteome</keyword>
<feature type="compositionally biased region" description="Polar residues" evidence="2">
    <location>
        <begin position="147"/>
        <end position="159"/>
    </location>
</feature>
<evidence type="ECO:0000313" key="4">
    <source>
        <dbReference type="Proteomes" id="UP001273209"/>
    </source>
</evidence>
<accession>A0AAE1IEE8</accession>
<feature type="coiled-coil region" evidence="1">
    <location>
        <begin position="255"/>
        <end position="304"/>
    </location>
</feature>
<dbReference type="RefSeq" id="XP_062754074.1">
    <property type="nucleotide sequence ID" value="XM_062901690.1"/>
</dbReference>
<sequence>METTRIDIATRKMVSRFMSMPPELEIGDLEIQESDPRYTAAKDIPAPKIVDFTDEYRSYYPELTARSQGVITESIKTSQPITFYDLAQNKGISNKQPKASRDQKDSGESVVPGQKKKATPAQKENPIVKAVPRNIGDTTEKNDEVGVSTSQQQGNMPPQNKNVVMPVTIHSPQQDTTPAQENGDETSASIIQNENTTAAETHFLPETPANTEPVAPETWNIDNVVGILSLQSKKRLCSAPESSPKRAKFDGHEILEKVNEQAGIIQQAMDKLQCNQDSKLQEVREAVEQNKQALEDMRSELRKFMSVVASTLRDIQERLEE</sequence>
<dbReference type="EMBL" id="JAWRVG010000029">
    <property type="protein sequence ID" value="KAK4069578.1"/>
    <property type="molecule type" value="Genomic_DNA"/>
</dbReference>
<dbReference type="Gene3D" id="1.20.5.300">
    <property type="match status" value="1"/>
</dbReference>
<proteinExistence type="predicted"/>